<dbReference type="Gene3D" id="3.20.20.30">
    <property type="entry name" value="Luciferase-like domain"/>
    <property type="match status" value="1"/>
</dbReference>
<evidence type="ECO:0000313" key="6">
    <source>
        <dbReference type="EMBL" id="PRY99696.1"/>
    </source>
</evidence>
<name>A0A2T0XL91_9BURK</name>
<evidence type="ECO:0000256" key="3">
    <source>
        <dbReference type="ARBA" id="ARBA00023002"/>
    </source>
</evidence>
<dbReference type="EMBL" id="PVTV01000011">
    <property type="protein sequence ID" value="PRY99696.1"/>
    <property type="molecule type" value="Genomic_DNA"/>
</dbReference>
<dbReference type="GO" id="GO:0005829">
    <property type="term" value="C:cytosol"/>
    <property type="evidence" value="ECO:0007669"/>
    <property type="project" value="TreeGrafter"/>
</dbReference>
<feature type="domain" description="Luciferase-like" evidence="5">
    <location>
        <begin position="7"/>
        <end position="303"/>
    </location>
</feature>
<dbReference type="AlphaFoldDB" id="A0A2T0XL91"/>
<accession>A0A2T0XL91</accession>
<evidence type="ECO:0000256" key="1">
    <source>
        <dbReference type="ARBA" id="ARBA00010426"/>
    </source>
</evidence>
<proteinExistence type="inferred from homology"/>
<keyword evidence="7" id="KW-1185">Reference proteome</keyword>
<dbReference type="Proteomes" id="UP000238308">
    <property type="component" value="Unassembled WGS sequence"/>
</dbReference>
<comment type="caution">
    <text evidence="6">The sequence shown here is derived from an EMBL/GenBank/DDBJ whole genome shotgun (WGS) entry which is preliminary data.</text>
</comment>
<keyword evidence="4 6" id="KW-0503">Monooxygenase</keyword>
<protein>
    <submittedName>
        <fullName evidence="6">Limonene 1,2-monooxygenase</fullName>
    </submittedName>
</protein>
<dbReference type="OrthoDB" id="7055978at2"/>
<keyword evidence="3" id="KW-0560">Oxidoreductase</keyword>
<reference evidence="6 7" key="1">
    <citation type="submission" date="2018-03" db="EMBL/GenBank/DDBJ databases">
        <title>Genomic Encyclopedia of Type Strains, Phase III (KMG-III): the genomes of soil and plant-associated and newly described type strains.</title>
        <authorList>
            <person name="Whitman W."/>
        </authorList>
    </citation>
    <scope>NUCLEOTIDE SEQUENCE [LARGE SCALE GENOMIC DNA]</scope>
    <source>
        <strain evidence="6 7">MWH-P2sevCIIIb</strain>
    </source>
</reference>
<dbReference type="PANTHER" id="PTHR30137:SF16">
    <property type="entry name" value="BLL0895 PROTEIN"/>
    <property type="match status" value="1"/>
</dbReference>
<sequence>MAHAGLRFGIFLAPFHRLGDNPTLGLQRDLELIQWLDQLGFDEAWIGEHHSGGWETIASPEIFIAAAAERTRHIMLGSGVTSLPYHHPFLVAQRFVQLDHMTRGRAMLGCGPGALVSDAYMMGIDADQQRRRMDESLGAIMHLLECKEPLTIKTDWFELRDARLHLAPYTKGGFPIAVASATTPSGVLTAGKYGVGLLSLGAALPGGPQKLAEQWQLGEAEAAKHGKTMNRDTWRLVINLHVAEDDEQAIREVKHGERLETLSYFSETLGRPPMRSENPLGDGLAAGTTLVGSPDTVAAGIERLLTFTGGGAGAVLFRSHEWANREQTLRSYELFARWVMPRFQGSLNTLRDSREWLSANRSGILGPSMGALRKAFTDVGQEVPNHMRLNLHTGSAPLEESPSKP</sequence>
<gene>
    <name evidence="6" type="ORF">BCM14_1149</name>
</gene>
<evidence type="ECO:0000313" key="7">
    <source>
        <dbReference type="Proteomes" id="UP000238308"/>
    </source>
</evidence>
<evidence type="ECO:0000259" key="5">
    <source>
        <dbReference type="Pfam" id="PF00296"/>
    </source>
</evidence>
<dbReference type="RefSeq" id="WP_106226962.1">
    <property type="nucleotide sequence ID" value="NZ_PVTV01000011.1"/>
</dbReference>
<dbReference type="InterPro" id="IPR036661">
    <property type="entry name" value="Luciferase-like_sf"/>
</dbReference>
<dbReference type="GO" id="GO:0016705">
    <property type="term" value="F:oxidoreductase activity, acting on paired donors, with incorporation or reduction of molecular oxygen"/>
    <property type="evidence" value="ECO:0007669"/>
    <property type="project" value="InterPro"/>
</dbReference>
<comment type="similarity">
    <text evidence="1">Belongs to the bacterial luciferase oxidoreductase family.</text>
</comment>
<dbReference type="PANTHER" id="PTHR30137">
    <property type="entry name" value="LUCIFERASE-LIKE MONOOXYGENASE"/>
    <property type="match status" value="1"/>
</dbReference>
<dbReference type="SUPFAM" id="SSF51679">
    <property type="entry name" value="Bacterial luciferase-like"/>
    <property type="match status" value="1"/>
</dbReference>
<dbReference type="GO" id="GO:0004497">
    <property type="term" value="F:monooxygenase activity"/>
    <property type="evidence" value="ECO:0007669"/>
    <property type="project" value="UniProtKB-KW"/>
</dbReference>
<keyword evidence="2" id="KW-0285">Flavoprotein</keyword>
<dbReference type="InterPro" id="IPR011251">
    <property type="entry name" value="Luciferase-like_dom"/>
</dbReference>
<organism evidence="6 7">
    <name type="scientific">Jezberella montanilacus</name>
    <dbReference type="NCBI Taxonomy" id="323426"/>
    <lineage>
        <taxon>Bacteria</taxon>
        <taxon>Pseudomonadati</taxon>
        <taxon>Pseudomonadota</taxon>
        <taxon>Betaproteobacteria</taxon>
        <taxon>Burkholderiales</taxon>
        <taxon>Alcaligenaceae</taxon>
        <taxon>Jezberella</taxon>
    </lineage>
</organism>
<dbReference type="Pfam" id="PF00296">
    <property type="entry name" value="Bac_luciferase"/>
    <property type="match status" value="1"/>
</dbReference>
<evidence type="ECO:0000256" key="4">
    <source>
        <dbReference type="ARBA" id="ARBA00023033"/>
    </source>
</evidence>
<dbReference type="InterPro" id="IPR050766">
    <property type="entry name" value="Bact_Lucif_Oxidored"/>
</dbReference>
<evidence type="ECO:0000256" key="2">
    <source>
        <dbReference type="ARBA" id="ARBA00022630"/>
    </source>
</evidence>